<feature type="transmembrane region" description="Helical" evidence="5">
    <location>
        <begin position="487"/>
        <end position="516"/>
    </location>
</feature>
<evidence type="ECO:0000256" key="3">
    <source>
        <dbReference type="ARBA" id="ARBA00022989"/>
    </source>
</evidence>
<feature type="transmembrane region" description="Helical" evidence="5">
    <location>
        <begin position="413"/>
        <end position="437"/>
    </location>
</feature>
<dbReference type="VEuPathDB" id="ToxoDB:CSUI_009930"/>
<dbReference type="GO" id="GO:0016020">
    <property type="term" value="C:membrane"/>
    <property type="evidence" value="ECO:0007669"/>
    <property type="project" value="UniProtKB-SubCell"/>
</dbReference>
<keyword evidence="2 5" id="KW-0812">Transmembrane</keyword>
<feature type="transmembrane region" description="Helical" evidence="5">
    <location>
        <begin position="50"/>
        <end position="69"/>
    </location>
</feature>
<feature type="transmembrane region" description="Helical" evidence="5">
    <location>
        <begin position="269"/>
        <end position="292"/>
    </location>
</feature>
<keyword evidence="8" id="KW-1185">Reference proteome</keyword>
<dbReference type="EMBL" id="MIGC01006353">
    <property type="protein sequence ID" value="PHJ16255.1"/>
    <property type="molecule type" value="Genomic_DNA"/>
</dbReference>
<evidence type="ECO:0000313" key="7">
    <source>
        <dbReference type="EMBL" id="PHJ16255.1"/>
    </source>
</evidence>
<comment type="subcellular location">
    <subcellularLocation>
        <location evidence="1">Membrane</location>
        <topology evidence="1">Multi-pass membrane protein</topology>
    </subcellularLocation>
</comment>
<dbReference type="RefSeq" id="XP_067917984.1">
    <property type="nucleotide sequence ID" value="XM_068070038.1"/>
</dbReference>
<dbReference type="PANTHER" id="PTHR46726">
    <property type="entry name" value="TWO PORE CHANNEL 3"/>
    <property type="match status" value="1"/>
</dbReference>
<feature type="domain" description="Ion transport" evidence="6">
    <location>
        <begin position="411"/>
        <end position="524"/>
    </location>
</feature>
<protein>
    <submittedName>
        <fullName evidence="7">3 5-cyclic nucleotide phosphodiesterase domain-containing protein</fullName>
    </submittedName>
</protein>
<feature type="transmembrane region" description="Helical" evidence="5">
    <location>
        <begin position="344"/>
        <end position="371"/>
    </location>
</feature>
<keyword evidence="4 5" id="KW-0472">Membrane</keyword>
<dbReference type="OrthoDB" id="342865at2759"/>
<feature type="non-terminal residue" evidence="7">
    <location>
        <position position="653"/>
    </location>
</feature>
<evidence type="ECO:0000259" key="6">
    <source>
        <dbReference type="Pfam" id="PF00520"/>
    </source>
</evidence>
<sequence length="653" mass="73897">MWFYTYLKHPNDVPSLRTHIQSSNVFLRLWPQYYLPEEERRSLIVRLCHVVYYLGTLLFLTALTSYTVLEIPSSPSATVELLSQLFPFHPLSECDDRLACKVDCVLYAFPDLACADNPKQKLTFGGNLYSDLYLYTYPDKNVQQKADAVAAWERCYNIMRQTTGELQGLTIDRRTVARTHTCFSGCKASAELTFNQKLPDGSPIIFSPPTSWVQMAPEGTAPEDTRPPCDASNPPSLLCVEPSDSCQPVTLPHEICIGGSVVCFDIVRVLIAVALGFVWNIILEFLTVWAMAIDDSDPQELARASAKCALQVVISALITSSFFFLIASLSRIYEADSRVSRRALLWSSFCVVVVVDQIVSVLFNVLVWYTILRRCGRQPPDDSKFHYSLRPSPLLVKVKKGTRKIVNYNGFELFFTILLGWMIVDLTSRMIICQFFYDQPEVIEQVDSVMKVIDFIILGLFVIEIALRIAADGLKNYFSDPVNTIDFFLVFFGFAIQILDCFITINKGIANVLFILRLVRLYRLHRPPSGSLAIGKKEVFANRVERIVAVLNKALEIEELTAREKESIKWLIQTISSGKLYEMGTEEKKKTDSHVQAWMSIISTQSQSANQMADDMENILLERVKQMTKGGDTETDMPSVLQVEYGIDISLDH</sequence>
<name>A0A2C6KIC9_9APIC</name>
<dbReference type="Proteomes" id="UP000221165">
    <property type="component" value="Unassembled WGS sequence"/>
</dbReference>
<feature type="transmembrane region" description="Helical" evidence="5">
    <location>
        <begin position="312"/>
        <end position="332"/>
    </location>
</feature>
<comment type="caution">
    <text evidence="7">The sequence shown here is derived from an EMBL/GenBank/DDBJ whole genome shotgun (WGS) entry which is preliminary data.</text>
</comment>
<evidence type="ECO:0000256" key="4">
    <source>
        <dbReference type="ARBA" id="ARBA00023136"/>
    </source>
</evidence>
<dbReference type="Pfam" id="PF00520">
    <property type="entry name" value="Ion_trans"/>
    <property type="match status" value="1"/>
</dbReference>
<evidence type="ECO:0000256" key="1">
    <source>
        <dbReference type="ARBA" id="ARBA00004141"/>
    </source>
</evidence>
<keyword evidence="3 5" id="KW-1133">Transmembrane helix</keyword>
<dbReference type="PANTHER" id="PTHR46726:SF1">
    <property type="entry name" value="TWO-PORE CALCIUM CHANNEL 3"/>
    <property type="match status" value="1"/>
</dbReference>
<dbReference type="GeneID" id="94433249"/>
<accession>A0A2C6KIC9</accession>
<reference evidence="7 8" key="1">
    <citation type="journal article" date="2017" name="Int. J. Parasitol.">
        <title>The genome of the protozoan parasite Cystoisospora suis and a reverse vaccinology approach to identify vaccine candidates.</title>
        <authorList>
            <person name="Palmieri N."/>
            <person name="Shrestha A."/>
            <person name="Ruttkowski B."/>
            <person name="Beck T."/>
            <person name="Vogl C."/>
            <person name="Tomley F."/>
            <person name="Blake D.P."/>
            <person name="Joachim A."/>
        </authorList>
    </citation>
    <scope>NUCLEOTIDE SEQUENCE [LARGE SCALE GENOMIC DNA]</scope>
    <source>
        <strain evidence="7 8">Wien I</strain>
    </source>
</reference>
<dbReference type="InterPro" id="IPR027359">
    <property type="entry name" value="Volt_channel_dom_sf"/>
</dbReference>
<organism evidence="7 8">
    <name type="scientific">Cystoisospora suis</name>
    <dbReference type="NCBI Taxonomy" id="483139"/>
    <lineage>
        <taxon>Eukaryota</taxon>
        <taxon>Sar</taxon>
        <taxon>Alveolata</taxon>
        <taxon>Apicomplexa</taxon>
        <taxon>Conoidasida</taxon>
        <taxon>Coccidia</taxon>
        <taxon>Eucoccidiorida</taxon>
        <taxon>Eimeriorina</taxon>
        <taxon>Sarcocystidae</taxon>
        <taxon>Cystoisospora</taxon>
    </lineage>
</organism>
<dbReference type="Gene3D" id="1.20.120.350">
    <property type="entry name" value="Voltage-gated potassium channels. Chain C"/>
    <property type="match status" value="1"/>
</dbReference>
<dbReference type="GO" id="GO:0005216">
    <property type="term" value="F:monoatomic ion channel activity"/>
    <property type="evidence" value="ECO:0007669"/>
    <property type="project" value="InterPro"/>
</dbReference>
<gene>
    <name evidence="7" type="ORF">CSUI_009930</name>
</gene>
<evidence type="ECO:0000256" key="2">
    <source>
        <dbReference type="ARBA" id="ARBA00022692"/>
    </source>
</evidence>
<dbReference type="InterPro" id="IPR005821">
    <property type="entry name" value="Ion_trans_dom"/>
</dbReference>
<evidence type="ECO:0000313" key="8">
    <source>
        <dbReference type="Proteomes" id="UP000221165"/>
    </source>
</evidence>
<evidence type="ECO:0000256" key="5">
    <source>
        <dbReference type="SAM" id="Phobius"/>
    </source>
</evidence>
<dbReference type="AlphaFoldDB" id="A0A2C6KIC9"/>
<proteinExistence type="predicted"/>
<feature type="transmembrane region" description="Helical" evidence="5">
    <location>
        <begin position="449"/>
        <end position="467"/>
    </location>
</feature>